<dbReference type="EMBL" id="CP068053">
    <property type="protein sequence ID" value="QQS99329.1"/>
    <property type="molecule type" value="Genomic_DNA"/>
</dbReference>
<keyword evidence="2" id="KW-1185">Reference proteome</keyword>
<dbReference type="InterPro" id="IPR058870">
    <property type="entry name" value="YuzC"/>
</dbReference>
<dbReference type="AlphaFoldDB" id="A0A974NK68"/>
<reference evidence="1 2" key="1">
    <citation type="submission" date="2021-01" db="EMBL/GenBank/DDBJ databases">
        <title>FDA dAtabase for Regulatory Grade micrObial Sequences (FDA-ARGOS): Supporting development and validation of Infectious Disease Dx tests.</title>
        <authorList>
            <person name="Nelson B."/>
            <person name="Plummer A."/>
            <person name="Tallon L."/>
            <person name="Sadzewicz L."/>
            <person name="Zhao X."/>
            <person name="Boylan J."/>
            <person name="Ott S."/>
            <person name="Bowen H."/>
            <person name="Vavikolanu K."/>
            <person name="Mehta A."/>
            <person name="Aluvathingal J."/>
            <person name="Nadendla S."/>
            <person name="Myers T."/>
            <person name="Yan Y."/>
            <person name="Sichtig H."/>
        </authorList>
    </citation>
    <scope>NUCLEOTIDE SEQUENCE [LARGE SCALE GENOMIC DNA]</scope>
    <source>
        <strain evidence="1 2">FDAARGOS_1161</strain>
    </source>
</reference>
<accession>A0A974NK68</accession>
<dbReference type="KEGG" id="ppsr:I6J18_17080"/>
<evidence type="ECO:0000313" key="1">
    <source>
        <dbReference type="EMBL" id="QQS99329.1"/>
    </source>
</evidence>
<sequence length="127" mass="14256">MKFSDQSQNVRYPKVFQPEIHTIPQRPSPAPDPSMFIKSAQLSQSLLADAQKVVKQMASSKSFSQKIMTAAQDSKQSEVTEMIKKIGLTTVPKVRITPDGIRMDFDSKIEAAPGDTHVIILLRWHTF</sequence>
<dbReference type="Pfam" id="PF26344">
    <property type="entry name" value="YuzC"/>
    <property type="match status" value="1"/>
</dbReference>
<protein>
    <submittedName>
        <fullName evidence="1">Uncharacterized protein</fullName>
    </submittedName>
</protein>
<gene>
    <name evidence="1" type="ORF">I6J18_17080</name>
</gene>
<evidence type="ECO:0000313" key="2">
    <source>
        <dbReference type="Proteomes" id="UP000595254"/>
    </source>
</evidence>
<proteinExistence type="predicted"/>
<name>A0A974NK68_PERPY</name>
<organism evidence="1 2">
    <name type="scientific">Peribacillus psychrosaccharolyticus</name>
    <name type="common">Bacillus psychrosaccharolyticus</name>
    <dbReference type="NCBI Taxonomy" id="1407"/>
    <lineage>
        <taxon>Bacteria</taxon>
        <taxon>Bacillati</taxon>
        <taxon>Bacillota</taxon>
        <taxon>Bacilli</taxon>
        <taxon>Bacillales</taxon>
        <taxon>Bacillaceae</taxon>
        <taxon>Peribacillus</taxon>
    </lineage>
</organism>
<dbReference type="RefSeq" id="WP_051387494.1">
    <property type="nucleotide sequence ID" value="NZ_CP068053.1"/>
</dbReference>
<dbReference type="Proteomes" id="UP000595254">
    <property type="component" value="Chromosome"/>
</dbReference>